<feature type="transmembrane region" description="Helical" evidence="5">
    <location>
        <begin position="7"/>
        <end position="27"/>
    </location>
</feature>
<evidence type="ECO:0000256" key="3">
    <source>
        <dbReference type="ARBA" id="ARBA00022989"/>
    </source>
</evidence>
<comment type="subcellular location">
    <subcellularLocation>
        <location evidence="1">Membrane</location>
        <topology evidence="1">Multi-pass membrane protein</topology>
    </subcellularLocation>
</comment>
<feature type="transmembrane region" description="Helical" evidence="5">
    <location>
        <begin position="47"/>
        <end position="77"/>
    </location>
</feature>
<dbReference type="InterPro" id="IPR018499">
    <property type="entry name" value="Tetraspanin/Peripherin"/>
</dbReference>
<keyword evidence="2 5" id="KW-0812">Transmembrane</keyword>
<sequence length="224" mass="24502">MLNPVLTSFLISDIIFLITGGILIAAACIWKSELASPATTESVGRLILLQGCPLSAVIANGIIVGVTFLISLPAFALPTSRTWLKIHSWGVVICMVFTLCLGLNEWIQTLTTRANLEVLWGQQSDLTQSMLQQKFDCCGYINSTTPHYVPDATCTNDIVAASKEGCIGAFSTYGSTWLGYLFTAAFGVVGMDMVMLLCTAMLIRYRKEQLRYRLIDQKWGVGSI</sequence>
<dbReference type="GO" id="GO:0016020">
    <property type="term" value="C:membrane"/>
    <property type="evidence" value="ECO:0007669"/>
    <property type="project" value="UniProtKB-SubCell"/>
</dbReference>
<reference evidence="6 7" key="1">
    <citation type="submission" date="2019-09" db="EMBL/GenBank/DDBJ databases">
        <title>Draft genome of the ectomycorrhizal ascomycete Sphaerosporella brunnea.</title>
        <authorList>
            <consortium name="DOE Joint Genome Institute"/>
            <person name="Benucci G.M."/>
            <person name="Marozzi G."/>
            <person name="Antonielli L."/>
            <person name="Sanchez S."/>
            <person name="Marco P."/>
            <person name="Wang X."/>
            <person name="Falini L.B."/>
            <person name="Barry K."/>
            <person name="Haridas S."/>
            <person name="Lipzen A."/>
            <person name="Labutti K."/>
            <person name="Grigoriev I.V."/>
            <person name="Murat C."/>
            <person name="Martin F."/>
            <person name="Albertini E."/>
            <person name="Donnini D."/>
            <person name="Bonito G."/>
        </authorList>
    </citation>
    <scope>NUCLEOTIDE SEQUENCE [LARGE SCALE GENOMIC DNA]</scope>
    <source>
        <strain evidence="6 7">Sb_GMNB300</strain>
    </source>
</reference>
<evidence type="ECO:0000256" key="2">
    <source>
        <dbReference type="ARBA" id="ARBA00022692"/>
    </source>
</evidence>
<evidence type="ECO:0000256" key="1">
    <source>
        <dbReference type="ARBA" id="ARBA00004141"/>
    </source>
</evidence>
<name>A0A5J5EPI7_9PEZI</name>
<dbReference type="InterPro" id="IPR008952">
    <property type="entry name" value="Tetraspanin_EC2_sf"/>
</dbReference>
<evidence type="ECO:0008006" key="8">
    <source>
        <dbReference type="Google" id="ProtNLM"/>
    </source>
</evidence>
<comment type="caution">
    <text evidence="6">The sequence shown here is derived from an EMBL/GenBank/DDBJ whole genome shotgun (WGS) entry which is preliminary data.</text>
</comment>
<organism evidence="6 7">
    <name type="scientific">Sphaerosporella brunnea</name>
    <dbReference type="NCBI Taxonomy" id="1250544"/>
    <lineage>
        <taxon>Eukaryota</taxon>
        <taxon>Fungi</taxon>
        <taxon>Dikarya</taxon>
        <taxon>Ascomycota</taxon>
        <taxon>Pezizomycotina</taxon>
        <taxon>Pezizomycetes</taxon>
        <taxon>Pezizales</taxon>
        <taxon>Pyronemataceae</taxon>
        <taxon>Sphaerosporella</taxon>
    </lineage>
</organism>
<dbReference type="SUPFAM" id="SSF48652">
    <property type="entry name" value="Tetraspanin"/>
    <property type="match status" value="1"/>
</dbReference>
<evidence type="ECO:0000313" key="6">
    <source>
        <dbReference type="EMBL" id="KAA8899416.1"/>
    </source>
</evidence>
<evidence type="ECO:0000256" key="5">
    <source>
        <dbReference type="SAM" id="Phobius"/>
    </source>
</evidence>
<dbReference type="OrthoDB" id="2279611at2759"/>
<proteinExistence type="predicted"/>
<keyword evidence="7" id="KW-1185">Reference proteome</keyword>
<accession>A0A5J5EPI7</accession>
<evidence type="ECO:0000313" key="7">
    <source>
        <dbReference type="Proteomes" id="UP000326924"/>
    </source>
</evidence>
<dbReference type="EMBL" id="VXIS01000167">
    <property type="protein sequence ID" value="KAA8899416.1"/>
    <property type="molecule type" value="Genomic_DNA"/>
</dbReference>
<protein>
    <recommendedName>
        <fullName evidence="8">Tetraspanin</fullName>
    </recommendedName>
</protein>
<feature type="transmembrane region" description="Helical" evidence="5">
    <location>
        <begin position="177"/>
        <end position="203"/>
    </location>
</feature>
<keyword evidence="3 5" id="KW-1133">Transmembrane helix</keyword>
<dbReference type="Proteomes" id="UP000326924">
    <property type="component" value="Unassembled WGS sequence"/>
</dbReference>
<dbReference type="Pfam" id="PF00335">
    <property type="entry name" value="Tetraspanin"/>
    <property type="match status" value="1"/>
</dbReference>
<dbReference type="AlphaFoldDB" id="A0A5J5EPI7"/>
<feature type="transmembrane region" description="Helical" evidence="5">
    <location>
        <begin position="89"/>
        <end position="107"/>
    </location>
</feature>
<evidence type="ECO:0000256" key="4">
    <source>
        <dbReference type="ARBA" id="ARBA00023136"/>
    </source>
</evidence>
<dbReference type="InParanoid" id="A0A5J5EPI7"/>
<gene>
    <name evidence="6" type="ORF">FN846DRAFT_899924</name>
</gene>
<keyword evidence="4 5" id="KW-0472">Membrane</keyword>